<dbReference type="AlphaFoldDB" id="B3RMD3"/>
<proteinExistence type="inferred from homology"/>
<dbReference type="eggNOG" id="KOG1291">
    <property type="taxonomic scope" value="Eukaryota"/>
</dbReference>
<evidence type="ECO:0000256" key="7">
    <source>
        <dbReference type="SAM" id="Phobius"/>
    </source>
</evidence>
<keyword evidence="9" id="KW-1185">Reference proteome</keyword>
<dbReference type="PANTHER" id="PTHR11706">
    <property type="entry name" value="SOLUTE CARRIER PROTEIN FAMILY 11 MEMBER"/>
    <property type="match status" value="1"/>
</dbReference>
<dbReference type="GO" id="GO:0034755">
    <property type="term" value="P:iron ion transmembrane transport"/>
    <property type="evidence" value="ECO:0000318"/>
    <property type="project" value="GO_Central"/>
</dbReference>
<keyword evidence="4 7" id="KW-0812">Transmembrane</keyword>
<dbReference type="EMBL" id="DS985242">
    <property type="protein sequence ID" value="EDV27831.1"/>
    <property type="molecule type" value="Genomic_DNA"/>
</dbReference>
<feature type="transmembrane region" description="Helical" evidence="7">
    <location>
        <begin position="113"/>
        <end position="132"/>
    </location>
</feature>
<evidence type="ECO:0000256" key="5">
    <source>
        <dbReference type="ARBA" id="ARBA00022989"/>
    </source>
</evidence>
<protein>
    <submittedName>
        <fullName evidence="8">Uncharacterized protein</fullName>
    </submittedName>
</protein>
<evidence type="ECO:0000313" key="9">
    <source>
        <dbReference type="Proteomes" id="UP000009022"/>
    </source>
</evidence>
<organism evidence="8 9">
    <name type="scientific">Trichoplax adhaerens</name>
    <name type="common">Trichoplax reptans</name>
    <dbReference type="NCBI Taxonomy" id="10228"/>
    <lineage>
        <taxon>Eukaryota</taxon>
        <taxon>Metazoa</taxon>
        <taxon>Placozoa</taxon>
        <taxon>Uniplacotomia</taxon>
        <taxon>Trichoplacea</taxon>
        <taxon>Trichoplacidae</taxon>
        <taxon>Trichoplax</taxon>
    </lineage>
</organism>
<dbReference type="PANTHER" id="PTHR11706:SF33">
    <property type="entry name" value="NATURAL RESISTANCE-ASSOCIATED MACROPHAGE PROTEIN 2"/>
    <property type="match status" value="1"/>
</dbReference>
<accession>B3RMD3</accession>
<reference evidence="8 9" key="1">
    <citation type="journal article" date="2008" name="Nature">
        <title>The Trichoplax genome and the nature of placozoans.</title>
        <authorList>
            <person name="Srivastava M."/>
            <person name="Begovic E."/>
            <person name="Chapman J."/>
            <person name="Putnam N.H."/>
            <person name="Hellsten U."/>
            <person name="Kawashima T."/>
            <person name="Kuo A."/>
            <person name="Mitros T."/>
            <person name="Salamov A."/>
            <person name="Carpenter M.L."/>
            <person name="Signorovitch A.Y."/>
            <person name="Moreno M.A."/>
            <person name="Kamm K."/>
            <person name="Grimwood J."/>
            <person name="Schmutz J."/>
            <person name="Shapiro H."/>
            <person name="Grigoriev I.V."/>
            <person name="Buss L.W."/>
            <person name="Schierwater B."/>
            <person name="Dellaporta S.L."/>
            <person name="Rokhsar D.S."/>
        </authorList>
    </citation>
    <scope>NUCLEOTIDE SEQUENCE [LARGE SCALE GENOMIC DNA]</scope>
    <source>
        <strain evidence="8 9">Grell-BS-1999</strain>
    </source>
</reference>
<evidence type="ECO:0000256" key="1">
    <source>
        <dbReference type="ARBA" id="ARBA00004141"/>
    </source>
</evidence>
<comment type="similarity">
    <text evidence="2">Belongs to the NRAMP family.</text>
</comment>
<dbReference type="InterPro" id="IPR001046">
    <property type="entry name" value="NRAMP_fam"/>
</dbReference>
<evidence type="ECO:0000256" key="4">
    <source>
        <dbReference type="ARBA" id="ARBA00022692"/>
    </source>
</evidence>
<feature type="transmembrane region" description="Helical" evidence="7">
    <location>
        <begin position="367"/>
        <end position="385"/>
    </location>
</feature>
<feature type="transmembrane region" description="Helical" evidence="7">
    <location>
        <begin position="40"/>
        <end position="60"/>
    </location>
</feature>
<dbReference type="Proteomes" id="UP000009022">
    <property type="component" value="Unassembled WGS sequence"/>
</dbReference>
<feature type="transmembrane region" description="Helical" evidence="7">
    <location>
        <begin position="72"/>
        <end position="93"/>
    </location>
</feature>
<evidence type="ECO:0000256" key="2">
    <source>
        <dbReference type="ARBA" id="ARBA00006670"/>
    </source>
</evidence>
<dbReference type="STRING" id="10228.B3RMD3"/>
<dbReference type="NCBIfam" id="TIGR01197">
    <property type="entry name" value="nramp"/>
    <property type="match status" value="1"/>
</dbReference>
<dbReference type="HOGENOM" id="CLU_020088_5_1_1"/>
<gene>
    <name evidence="8" type="ORF">TRIADDRAFT_20654</name>
</gene>
<dbReference type="GeneID" id="6751394"/>
<feature type="non-terminal residue" evidence="8">
    <location>
        <position position="1"/>
    </location>
</feature>
<dbReference type="GO" id="GO:0030026">
    <property type="term" value="P:intracellular manganese ion homeostasis"/>
    <property type="evidence" value="ECO:0000318"/>
    <property type="project" value="GO_Central"/>
</dbReference>
<dbReference type="FunCoup" id="B3RMD3">
    <property type="interactions" value="1700"/>
</dbReference>
<keyword evidence="6 7" id="KW-0472">Membrane</keyword>
<dbReference type="OrthoDB" id="409173at2759"/>
<dbReference type="GO" id="GO:0006828">
    <property type="term" value="P:manganese ion transport"/>
    <property type="evidence" value="ECO:0000318"/>
    <property type="project" value="GO_Central"/>
</dbReference>
<dbReference type="PRINTS" id="PR00447">
    <property type="entry name" value="NATRESASSCMP"/>
</dbReference>
<evidence type="ECO:0000256" key="3">
    <source>
        <dbReference type="ARBA" id="ARBA00022448"/>
    </source>
</evidence>
<keyword evidence="3" id="KW-0813">Transport</keyword>
<comment type="subcellular location">
    <subcellularLocation>
        <location evidence="1">Membrane</location>
        <topology evidence="1">Multi-pass membrane protein</topology>
    </subcellularLocation>
</comment>
<dbReference type="PhylomeDB" id="B3RMD3"/>
<dbReference type="GO" id="GO:0006879">
    <property type="term" value="P:intracellular iron ion homeostasis"/>
    <property type="evidence" value="ECO:0000318"/>
    <property type="project" value="GO_Central"/>
</dbReference>
<evidence type="ECO:0000256" key="6">
    <source>
        <dbReference type="ARBA" id="ARBA00023136"/>
    </source>
</evidence>
<feature type="transmembrane region" description="Helical" evidence="7">
    <location>
        <begin position="144"/>
        <end position="162"/>
    </location>
</feature>
<dbReference type="GO" id="GO:0005381">
    <property type="term" value="F:iron ion transmembrane transporter activity"/>
    <property type="evidence" value="ECO:0000318"/>
    <property type="project" value="GO_Central"/>
</dbReference>
<feature type="transmembrane region" description="Helical" evidence="7">
    <location>
        <begin position="235"/>
        <end position="254"/>
    </location>
</feature>
<evidence type="ECO:0000313" key="8">
    <source>
        <dbReference type="EMBL" id="EDV27831.1"/>
    </source>
</evidence>
<keyword evidence="5 7" id="KW-1133">Transmembrane helix</keyword>
<dbReference type="GO" id="GO:0010008">
    <property type="term" value="C:endosome membrane"/>
    <property type="evidence" value="ECO:0000318"/>
    <property type="project" value="GO_Central"/>
</dbReference>
<dbReference type="OMA" id="FKKQWHR"/>
<dbReference type="InParanoid" id="B3RMD3"/>
<dbReference type="Pfam" id="PF01566">
    <property type="entry name" value="Nramp"/>
    <property type="match status" value="1"/>
</dbReference>
<dbReference type="CTD" id="6751394"/>
<dbReference type="GO" id="GO:0005384">
    <property type="term" value="F:manganese ion transmembrane transporter activity"/>
    <property type="evidence" value="ECO:0000318"/>
    <property type="project" value="GO_Central"/>
</dbReference>
<dbReference type="KEGG" id="tad:TRIADDRAFT_20654"/>
<sequence>FSFRKLWAFTGPGFLMSIAYLDPGNIDSDLQAGAVAGYKLLWVLWWSTVLGLLLQPHLSYSSGRHLAEHCRFIYPLFPRIVVWLMMEIAIIGTDIQEVIGSAIAINLLSSGKVPIYAGVIITAVDTFMFLLLQNYGLRKLEALFAMLITLMAGTFLYMYIIAAPDQGKIILGVIAPTCPNCTAADAEQAVGIIGSVVMPHNLYLHSALVLSREIDRDIPSVIREANMYYCIESSVALFVSFLINLFVTAVFAKVKIKSLGLIFIVSVLLSFRHGDCSNAQLRTAGNCIYQKFGKAAKIIWGIGLLSAGQSATMTGTYAGQFVMEGFTGISWPKWKRAFVTRSISIFPSMIIAILAKDDIDTLNNLINVSQSILLPFALFPLMHCITNTEIMGQFRIGR</sequence>
<dbReference type="GO" id="GO:0005886">
    <property type="term" value="C:plasma membrane"/>
    <property type="evidence" value="ECO:0000318"/>
    <property type="project" value="GO_Central"/>
</dbReference>
<feature type="transmembrane region" description="Helical" evidence="7">
    <location>
        <begin position="338"/>
        <end position="355"/>
    </location>
</feature>
<name>B3RMD3_TRIAD</name>
<dbReference type="RefSeq" id="XP_002109665.1">
    <property type="nucleotide sequence ID" value="XM_002109629.1"/>
</dbReference>
<dbReference type="NCBIfam" id="NF037982">
    <property type="entry name" value="Nramp_1"/>
    <property type="match status" value="1"/>
</dbReference>